<sequence>MNVRQGAIPRPKAVTSVSLTALLPRPVLPRTGPLPTPRRRLARRIGHRRAVLLTAVVLNQLAYGAIYSWSIVSAGLQSPHSAFALGRDQAGLPFAAAHSVVFLGTVLGGLLMSRRSPRVIALLAGLLYAGGYLVAGCAHGRQDFWLVLLGYGGISGIGLGLGYIVPTTMLQRWFPGHRALAAGAATGGFGLGSVLSAPLCRLLVAHFTVDPARALLVLGILFLATTLTGAAFFDNPPVRPAQPASGDGHRPKQALRSRQWYLLTLVLFYNTLAGISMLSVVAPAATSLTGLSPALAAVLTGVLGVFNTVGRPLWGWLSGRTGLLRAFAVMLLVQGLGLVALSQTTSAVLFLPLAALVCLCFGGGFATMPAVVSEFFGAAHAGAVYGLMLIGWGMAGLLGPLTISRVAAHHSYSAAFLELGAITVAAALLPRLAERPQSQPA</sequence>
<feature type="transmembrane region" description="Helical" evidence="5">
    <location>
        <begin position="211"/>
        <end position="233"/>
    </location>
</feature>
<dbReference type="GO" id="GO:0022857">
    <property type="term" value="F:transmembrane transporter activity"/>
    <property type="evidence" value="ECO:0007669"/>
    <property type="project" value="InterPro"/>
</dbReference>
<evidence type="ECO:0000313" key="8">
    <source>
        <dbReference type="Proteomes" id="UP000319103"/>
    </source>
</evidence>
<dbReference type="GO" id="GO:0005886">
    <property type="term" value="C:plasma membrane"/>
    <property type="evidence" value="ECO:0007669"/>
    <property type="project" value="UniProtKB-SubCell"/>
</dbReference>
<evidence type="ECO:0000259" key="6">
    <source>
        <dbReference type="PROSITE" id="PS50850"/>
    </source>
</evidence>
<keyword evidence="2 5" id="KW-0812">Transmembrane</keyword>
<evidence type="ECO:0000256" key="3">
    <source>
        <dbReference type="ARBA" id="ARBA00022989"/>
    </source>
</evidence>
<evidence type="ECO:0000256" key="2">
    <source>
        <dbReference type="ARBA" id="ARBA00022692"/>
    </source>
</evidence>
<dbReference type="AlphaFoldDB" id="A0A540W8T9"/>
<feature type="transmembrane region" description="Helical" evidence="5">
    <location>
        <begin position="119"/>
        <end position="138"/>
    </location>
</feature>
<dbReference type="PANTHER" id="PTHR11360:SF317">
    <property type="entry name" value="MAJOR FACILITATOR SUPERFAMILY (MFS) PROFILE DOMAIN-CONTAINING PROTEIN-RELATED"/>
    <property type="match status" value="1"/>
</dbReference>
<dbReference type="Pfam" id="PF07690">
    <property type="entry name" value="MFS_1"/>
    <property type="match status" value="1"/>
</dbReference>
<name>A0A540W8T9_9ACTN</name>
<protein>
    <submittedName>
        <fullName evidence="7">OFA family MFS transporter</fullName>
    </submittedName>
</protein>
<feature type="transmembrane region" description="Helical" evidence="5">
    <location>
        <begin position="144"/>
        <end position="166"/>
    </location>
</feature>
<feature type="transmembrane region" description="Helical" evidence="5">
    <location>
        <begin position="347"/>
        <end position="372"/>
    </location>
</feature>
<feature type="transmembrane region" description="Helical" evidence="5">
    <location>
        <begin position="384"/>
        <end position="403"/>
    </location>
</feature>
<evidence type="ECO:0000256" key="1">
    <source>
        <dbReference type="ARBA" id="ARBA00004651"/>
    </source>
</evidence>
<organism evidence="7 8">
    <name type="scientific">Kitasatospora acidiphila</name>
    <dbReference type="NCBI Taxonomy" id="2567942"/>
    <lineage>
        <taxon>Bacteria</taxon>
        <taxon>Bacillati</taxon>
        <taxon>Actinomycetota</taxon>
        <taxon>Actinomycetes</taxon>
        <taxon>Kitasatosporales</taxon>
        <taxon>Streptomycetaceae</taxon>
        <taxon>Kitasatospora</taxon>
    </lineage>
</organism>
<feature type="transmembrane region" description="Helical" evidence="5">
    <location>
        <begin position="260"/>
        <end position="285"/>
    </location>
</feature>
<accession>A0A540W8T9</accession>
<feature type="transmembrane region" description="Helical" evidence="5">
    <location>
        <begin position="409"/>
        <end position="429"/>
    </location>
</feature>
<dbReference type="SUPFAM" id="SSF103473">
    <property type="entry name" value="MFS general substrate transporter"/>
    <property type="match status" value="1"/>
</dbReference>
<reference evidence="7 8" key="1">
    <citation type="submission" date="2019-06" db="EMBL/GenBank/DDBJ databases">
        <title>Description of Kitasatospora acidophila sp. nov. isolated from pine grove soil, and reclassification of Streptomyces novaecaesareae to Kitasatospora novaeceasareae comb. nov.</title>
        <authorList>
            <person name="Kim M.J."/>
        </authorList>
    </citation>
    <scope>NUCLEOTIDE SEQUENCE [LARGE SCALE GENOMIC DNA]</scope>
    <source>
        <strain evidence="7 8">MMS16-CNU292</strain>
    </source>
</reference>
<gene>
    <name evidence="7" type="ORF">E6W39_28385</name>
</gene>
<dbReference type="InterPro" id="IPR011701">
    <property type="entry name" value="MFS"/>
</dbReference>
<dbReference type="Gene3D" id="1.20.1250.20">
    <property type="entry name" value="MFS general substrate transporter like domains"/>
    <property type="match status" value="2"/>
</dbReference>
<dbReference type="OrthoDB" id="9793415at2"/>
<feature type="transmembrane region" description="Helical" evidence="5">
    <location>
        <begin position="50"/>
        <end position="72"/>
    </location>
</feature>
<proteinExistence type="predicted"/>
<dbReference type="Proteomes" id="UP000319103">
    <property type="component" value="Unassembled WGS sequence"/>
</dbReference>
<keyword evidence="3 5" id="KW-1133">Transmembrane helix</keyword>
<dbReference type="InterPro" id="IPR020846">
    <property type="entry name" value="MFS_dom"/>
</dbReference>
<dbReference type="PANTHER" id="PTHR11360">
    <property type="entry name" value="MONOCARBOXYLATE TRANSPORTER"/>
    <property type="match status" value="1"/>
</dbReference>
<dbReference type="EMBL" id="VIGB01000003">
    <property type="protein sequence ID" value="TQF05436.1"/>
    <property type="molecule type" value="Genomic_DNA"/>
</dbReference>
<feature type="transmembrane region" description="Helical" evidence="5">
    <location>
        <begin position="178"/>
        <end position="199"/>
    </location>
</feature>
<comment type="subcellular location">
    <subcellularLocation>
        <location evidence="1">Cell membrane</location>
        <topology evidence="1">Multi-pass membrane protein</topology>
    </subcellularLocation>
</comment>
<feature type="domain" description="Major facilitator superfamily (MFS) profile" evidence="6">
    <location>
        <begin position="48"/>
        <end position="438"/>
    </location>
</feature>
<evidence type="ECO:0000256" key="5">
    <source>
        <dbReference type="SAM" id="Phobius"/>
    </source>
</evidence>
<evidence type="ECO:0000256" key="4">
    <source>
        <dbReference type="ARBA" id="ARBA00023136"/>
    </source>
</evidence>
<dbReference type="PROSITE" id="PS50850">
    <property type="entry name" value="MFS"/>
    <property type="match status" value="1"/>
</dbReference>
<feature type="transmembrane region" description="Helical" evidence="5">
    <location>
        <begin position="92"/>
        <end position="112"/>
    </location>
</feature>
<comment type="caution">
    <text evidence="7">The sequence shown here is derived from an EMBL/GenBank/DDBJ whole genome shotgun (WGS) entry which is preliminary data.</text>
</comment>
<keyword evidence="4 5" id="KW-0472">Membrane</keyword>
<evidence type="ECO:0000313" key="7">
    <source>
        <dbReference type="EMBL" id="TQF05436.1"/>
    </source>
</evidence>
<feature type="transmembrane region" description="Helical" evidence="5">
    <location>
        <begin position="322"/>
        <end position="341"/>
    </location>
</feature>
<feature type="transmembrane region" description="Helical" evidence="5">
    <location>
        <begin position="291"/>
        <end position="310"/>
    </location>
</feature>
<dbReference type="InterPro" id="IPR036259">
    <property type="entry name" value="MFS_trans_sf"/>
</dbReference>
<keyword evidence="8" id="KW-1185">Reference proteome</keyword>
<dbReference type="InterPro" id="IPR050327">
    <property type="entry name" value="Proton-linked_MCT"/>
</dbReference>